<keyword evidence="3" id="KW-1185">Reference proteome</keyword>
<dbReference type="AlphaFoldDB" id="A0A918KD98"/>
<keyword evidence="1" id="KW-1133">Transmembrane helix</keyword>
<sequence>MMTHRIHAIAGVLAMTLISLFMAATLYSEMFADHESIATVKSLIVAPGLFILIPCLMAVGGSGFRLARERGGRWVAVKKKRMPFIAMNGLLVLIPCAIVLNTWAGQGRFDGAFYALQSVELLAGAVNLGLMSLNLRDGLKLAGRLRTPVAAPSR</sequence>
<protein>
    <submittedName>
        <fullName evidence="2">Uncharacterized protein</fullName>
    </submittedName>
</protein>
<feature type="transmembrane region" description="Helical" evidence="1">
    <location>
        <begin position="111"/>
        <end position="130"/>
    </location>
</feature>
<evidence type="ECO:0000313" key="2">
    <source>
        <dbReference type="EMBL" id="GGX58253.1"/>
    </source>
</evidence>
<gene>
    <name evidence="2" type="ORF">GCM10007392_27570</name>
</gene>
<proteinExistence type="predicted"/>
<reference evidence="2" key="2">
    <citation type="submission" date="2020-09" db="EMBL/GenBank/DDBJ databases">
        <authorList>
            <person name="Sun Q."/>
            <person name="Kim S."/>
        </authorList>
    </citation>
    <scope>NUCLEOTIDE SEQUENCE</scope>
    <source>
        <strain evidence="2">KCTC 22169</strain>
    </source>
</reference>
<comment type="caution">
    <text evidence="2">The sequence shown here is derived from an EMBL/GenBank/DDBJ whole genome shotgun (WGS) entry which is preliminary data.</text>
</comment>
<feature type="transmembrane region" description="Helical" evidence="1">
    <location>
        <begin position="85"/>
        <end position="105"/>
    </location>
</feature>
<dbReference type="EMBL" id="BMXR01000006">
    <property type="protein sequence ID" value="GGX58253.1"/>
    <property type="molecule type" value="Genomic_DNA"/>
</dbReference>
<dbReference type="Proteomes" id="UP000626148">
    <property type="component" value="Unassembled WGS sequence"/>
</dbReference>
<evidence type="ECO:0000313" key="3">
    <source>
        <dbReference type="Proteomes" id="UP000626148"/>
    </source>
</evidence>
<accession>A0A918KD98</accession>
<feature type="transmembrane region" description="Helical" evidence="1">
    <location>
        <begin position="44"/>
        <end position="64"/>
    </location>
</feature>
<keyword evidence="1" id="KW-0812">Transmembrane</keyword>
<keyword evidence="1" id="KW-0472">Membrane</keyword>
<evidence type="ECO:0000256" key="1">
    <source>
        <dbReference type="SAM" id="Phobius"/>
    </source>
</evidence>
<organism evidence="2 3">
    <name type="scientific">Saccharospirillum salsuginis</name>
    <dbReference type="NCBI Taxonomy" id="418750"/>
    <lineage>
        <taxon>Bacteria</taxon>
        <taxon>Pseudomonadati</taxon>
        <taxon>Pseudomonadota</taxon>
        <taxon>Gammaproteobacteria</taxon>
        <taxon>Oceanospirillales</taxon>
        <taxon>Saccharospirillaceae</taxon>
        <taxon>Saccharospirillum</taxon>
    </lineage>
</organism>
<reference evidence="2" key="1">
    <citation type="journal article" date="2014" name="Int. J. Syst. Evol. Microbiol.">
        <title>Complete genome sequence of Corynebacterium casei LMG S-19264T (=DSM 44701T), isolated from a smear-ripened cheese.</title>
        <authorList>
            <consortium name="US DOE Joint Genome Institute (JGI-PGF)"/>
            <person name="Walter F."/>
            <person name="Albersmeier A."/>
            <person name="Kalinowski J."/>
            <person name="Ruckert C."/>
        </authorList>
    </citation>
    <scope>NUCLEOTIDE SEQUENCE</scope>
    <source>
        <strain evidence="2">KCTC 22169</strain>
    </source>
</reference>
<name>A0A918KD98_9GAMM</name>